<protein>
    <recommendedName>
        <fullName evidence="4">2-dehydropantoate 2-reductase</fullName>
        <ecNumber evidence="4">1.1.1.169</ecNumber>
    </recommendedName>
    <alternativeName>
        <fullName evidence="4">Ketopantoate reductase</fullName>
    </alternativeName>
</protein>
<dbReference type="AlphaFoldDB" id="A0A2A9CTW4"/>
<comment type="catalytic activity">
    <reaction evidence="4">
        <text>(R)-pantoate + NADP(+) = 2-dehydropantoate + NADPH + H(+)</text>
        <dbReference type="Rhea" id="RHEA:16233"/>
        <dbReference type="ChEBI" id="CHEBI:11561"/>
        <dbReference type="ChEBI" id="CHEBI:15378"/>
        <dbReference type="ChEBI" id="CHEBI:15980"/>
        <dbReference type="ChEBI" id="CHEBI:57783"/>
        <dbReference type="ChEBI" id="CHEBI:58349"/>
        <dbReference type="EC" id="1.1.1.169"/>
    </reaction>
</comment>
<dbReference type="Proteomes" id="UP000226079">
    <property type="component" value="Unassembled WGS sequence"/>
</dbReference>
<dbReference type="PANTHER" id="PTHR21708">
    <property type="entry name" value="PROBABLE 2-DEHYDROPANTOATE 2-REDUCTASE"/>
    <property type="match status" value="1"/>
</dbReference>
<evidence type="ECO:0000259" key="6">
    <source>
        <dbReference type="Pfam" id="PF08546"/>
    </source>
</evidence>
<dbReference type="GO" id="GO:0008677">
    <property type="term" value="F:2-dehydropantoate 2-reductase activity"/>
    <property type="evidence" value="ECO:0007669"/>
    <property type="project" value="UniProtKB-EC"/>
</dbReference>
<dbReference type="InterPro" id="IPR013332">
    <property type="entry name" value="KPR_N"/>
</dbReference>
<organism evidence="7 8">
    <name type="scientific">Propionicimonas paludicola</name>
    <dbReference type="NCBI Taxonomy" id="185243"/>
    <lineage>
        <taxon>Bacteria</taxon>
        <taxon>Bacillati</taxon>
        <taxon>Actinomycetota</taxon>
        <taxon>Actinomycetes</taxon>
        <taxon>Propionibacteriales</taxon>
        <taxon>Nocardioidaceae</taxon>
        <taxon>Propionicimonas</taxon>
    </lineage>
</organism>
<dbReference type="SUPFAM" id="SSF48179">
    <property type="entry name" value="6-phosphogluconate dehydrogenase C-terminal domain-like"/>
    <property type="match status" value="1"/>
</dbReference>
<feature type="domain" description="Ketopantoate reductase N-terminal" evidence="5">
    <location>
        <begin position="6"/>
        <end position="145"/>
    </location>
</feature>
<dbReference type="NCBIfam" id="TIGR00745">
    <property type="entry name" value="apbA_panE"/>
    <property type="match status" value="1"/>
</dbReference>
<name>A0A2A9CTW4_9ACTN</name>
<keyword evidence="2 4" id="KW-0521">NADP</keyword>
<evidence type="ECO:0000256" key="4">
    <source>
        <dbReference type="RuleBase" id="RU362068"/>
    </source>
</evidence>
<keyword evidence="4" id="KW-0566">Pantothenate biosynthesis</keyword>
<dbReference type="InterPro" id="IPR003710">
    <property type="entry name" value="ApbA"/>
</dbReference>
<evidence type="ECO:0000313" key="7">
    <source>
        <dbReference type="EMBL" id="PFG16989.1"/>
    </source>
</evidence>
<accession>A0A2A9CTW4</accession>
<evidence type="ECO:0000256" key="1">
    <source>
        <dbReference type="ARBA" id="ARBA00007870"/>
    </source>
</evidence>
<comment type="function">
    <text evidence="4">Catalyzes the NADPH-dependent reduction of ketopantoate into pantoic acid.</text>
</comment>
<dbReference type="Gene3D" id="3.40.50.720">
    <property type="entry name" value="NAD(P)-binding Rossmann-like Domain"/>
    <property type="match status" value="1"/>
</dbReference>
<sequence length="304" mass="31814">MSPRVVLVGLGAVGAGYGSVLRQAGIDLEVLADPARIARYGSRPTVVNGQPVAFAMVTSAEAPADLVLVAVKRGALEEAIELLTPQVGPGTVILSLLNGIDSEEVLAAAFPQATVLLALSVGIDAVRDDREVHYSSLGRIVFGEPANPGPRADQVAAVAAIFDRAGVAYQVPSDMVRELWWKYLINVGVNQVSAIIGAPYRVFQVEGEARAVMIAAQREVIAVANALGIGLGEADLDRWLEVLAGLGPDNFTSMAQDALAGRPTEVDSFAGTMMALGERTGVPVPVNTVLFGLLKAREAVLARR</sequence>
<dbReference type="InterPro" id="IPR036291">
    <property type="entry name" value="NAD(P)-bd_dom_sf"/>
</dbReference>
<dbReference type="Gene3D" id="1.10.1040.10">
    <property type="entry name" value="N-(1-d-carboxylethyl)-l-norvaline Dehydrogenase, domain 2"/>
    <property type="match status" value="1"/>
</dbReference>
<proteinExistence type="inferred from homology"/>
<dbReference type="InterPro" id="IPR013752">
    <property type="entry name" value="KPA_reductase"/>
</dbReference>
<dbReference type="Pfam" id="PF08546">
    <property type="entry name" value="ApbA_C"/>
    <property type="match status" value="1"/>
</dbReference>
<gene>
    <name evidence="7" type="ORF">ATK74_1545</name>
</gene>
<dbReference type="InterPro" id="IPR008927">
    <property type="entry name" value="6-PGluconate_DH-like_C_sf"/>
</dbReference>
<dbReference type="PANTHER" id="PTHR21708:SF26">
    <property type="entry name" value="2-DEHYDROPANTOATE 2-REDUCTASE"/>
    <property type="match status" value="1"/>
</dbReference>
<dbReference type="GO" id="GO:0015940">
    <property type="term" value="P:pantothenate biosynthetic process"/>
    <property type="evidence" value="ECO:0007669"/>
    <property type="project" value="UniProtKB-UniPathway"/>
</dbReference>
<evidence type="ECO:0000259" key="5">
    <source>
        <dbReference type="Pfam" id="PF02558"/>
    </source>
</evidence>
<dbReference type="InterPro" id="IPR013328">
    <property type="entry name" value="6PGD_dom2"/>
</dbReference>
<dbReference type="EMBL" id="PDJC01000001">
    <property type="protein sequence ID" value="PFG16989.1"/>
    <property type="molecule type" value="Genomic_DNA"/>
</dbReference>
<dbReference type="EC" id="1.1.1.169" evidence="4"/>
<comment type="similarity">
    <text evidence="1 4">Belongs to the ketopantoate reductase family.</text>
</comment>
<dbReference type="GO" id="GO:0005737">
    <property type="term" value="C:cytoplasm"/>
    <property type="evidence" value="ECO:0007669"/>
    <property type="project" value="TreeGrafter"/>
</dbReference>
<dbReference type="Pfam" id="PF02558">
    <property type="entry name" value="ApbA"/>
    <property type="match status" value="1"/>
</dbReference>
<evidence type="ECO:0000256" key="2">
    <source>
        <dbReference type="ARBA" id="ARBA00022857"/>
    </source>
</evidence>
<feature type="domain" description="Ketopantoate reductase C-terminal" evidence="6">
    <location>
        <begin position="174"/>
        <end position="298"/>
    </location>
</feature>
<dbReference type="InterPro" id="IPR051402">
    <property type="entry name" value="KPR-Related"/>
</dbReference>
<reference evidence="7 8" key="1">
    <citation type="submission" date="2017-10" db="EMBL/GenBank/DDBJ databases">
        <title>Sequencing the genomes of 1000 actinobacteria strains.</title>
        <authorList>
            <person name="Klenk H.-P."/>
        </authorList>
    </citation>
    <scope>NUCLEOTIDE SEQUENCE [LARGE SCALE GENOMIC DNA]</scope>
    <source>
        <strain evidence="7 8">DSM 15597</strain>
    </source>
</reference>
<evidence type="ECO:0000256" key="3">
    <source>
        <dbReference type="ARBA" id="ARBA00023002"/>
    </source>
</evidence>
<dbReference type="SUPFAM" id="SSF51735">
    <property type="entry name" value="NAD(P)-binding Rossmann-fold domains"/>
    <property type="match status" value="1"/>
</dbReference>
<dbReference type="UniPathway" id="UPA00028">
    <property type="reaction ID" value="UER00004"/>
</dbReference>
<evidence type="ECO:0000313" key="8">
    <source>
        <dbReference type="Proteomes" id="UP000226079"/>
    </source>
</evidence>
<dbReference type="OrthoDB" id="9796561at2"/>
<comment type="pathway">
    <text evidence="4">Cofactor biosynthesis; (R)-pantothenate biosynthesis; (R)-pantoate from 3-methyl-2-oxobutanoate: step 2/2.</text>
</comment>
<comment type="caution">
    <text evidence="7">The sequence shown here is derived from an EMBL/GenBank/DDBJ whole genome shotgun (WGS) entry which is preliminary data.</text>
</comment>
<dbReference type="RefSeq" id="WP_098460467.1">
    <property type="nucleotide sequence ID" value="NZ_PDJC01000001.1"/>
</dbReference>
<keyword evidence="8" id="KW-1185">Reference proteome</keyword>
<keyword evidence="3 4" id="KW-0560">Oxidoreductase</keyword>